<keyword evidence="1 7" id="KW-0493">Microtubule</keyword>
<dbReference type="PRINTS" id="PR00380">
    <property type="entry name" value="KINESINHEAVY"/>
</dbReference>
<dbReference type="EMBL" id="JAEHOE010000007">
    <property type="protein sequence ID" value="KAG2499144.1"/>
    <property type="molecule type" value="Genomic_DNA"/>
</dbReference>
<dbReference type="InterPro" id="IPR027417">
    <property type="entry name" value="P-loop_NTPase"/>
</dbReference>
<comment type="caution">
    <text evidence="11">The sequence shown here is derived from an EMBL/GenBank/DDBJ whole genome shotgun (WGS) entry which is preliminary data.</text>
</comment>
<evidence type="ECO:0000256" key="3">
    <source>
        <dbReference type="ARBA" id="ARBA00022840"/>
    </source>
</evidence>
<feature type="region of interest" description="Disordered" evidence="9">
    <location>
        <begin position="447"/>
        <end position="554"/>
    </location>
</feature>
<dbReference type="SUPFAM" id="SSF52540">
    <property type="entry name" value="P-loop containing nucleoside triphosphate hydrolases"/>
    <property type="match status" value="1"/>
</dbReference>
<feature type="compositionally biased region" description="Low complexity" evidence="9">
    <location>
        <begin position="770"/>
        <end position="785"/>
    </location>
</feature>
<organism evidence="11 12">
    <name type="scientific">Edaphochlamys debaryana</name>
    <dbReference type="NCBI Taxonomy" id="47281"/>
    <lineage>
        <taxon>Eukaryota</taxon>
        <taxon>Viridiplantae</taxon>
        <taxon>Chlorophyta</taxon>
        <taxon>core chlorophytes</taxon>
        <taxon>Chlorophyceae</taxon>
        <taxon>CS clade</taxon>
        <taxon>Chlamydomonadales</taxon>
        <taxon>Chlamydomonadales incertae sedis</taxon>
        <taxon>Edaphochlamys</taxon>
    </lineage>
</organism>
<dbReference type="InterPro" id="IPR001752">
    <property type="entry name" value="Kinesin_motor_dom"/>
</dbReference>
<dbReference type="InterPro" id="IPR056524">
    <property type="entry name" value="KIF6/9_C"/>
</dbReference>
<sequence>MVASSVRVVLRARPSDHGTQINYQSDKKGVSIVQQKVIEGRPGVQQPGAQNYQFKFDNVLDTASQEQVYEATAAEVVQGALEGFNGTIMCYGQTGAGKTFTMSGGKQNFKQRGIIPRALGQIFTEIKSRPDVAAKVSIQFLEIYNEALYDLLDITTQPHEISIYESSRGLVTVSGLRTAVVGSEAEALALLFEGETNRVIGEHQLNRESSRSHSIFTITMELKPIGEAPGDVLVSKLALVDLAGSERVSKTKSEGLVLREAGHINKSLSILEQVILGLGDKGRDHVPFRSSKLTHVLKNSLGGNCRTVLIANVWADAAQTDETLSTCRFAQRMLRVTCEVSANVVQDSSARVRQLERQVQELQQELSMHDAMAMRSNVQYTPYSDVQRTELRSRVMDFLMGEGAGAASGPGGPGAESIEPLELHSLRHMREILLACRHLYREALRSGGTAPRMPAPGGPSMPPATSGPAALGSAPPHARPPSATASPPGPGGATPPGVSVMAARRPGSGSAASPGPSLAAGAAAAAARERRWSEQSSGDGGLRPGSASGGVLGGDGDGAGVGLAERLLSHQAAGSSGAAAGVVAPDRLTALEDYKVGPGQLKARLLGENRAKLRAGKTRAKELGLSINAAKRELDSLKAREDEMKRQRVQQRGEGSQVLDAEEYDILMRIRELKGAYKEHYNELQMTKSEVDYMQGLVDQCNKELLLEFAEWYERTYGRPPADDGGGYGGSVDGDYDGGGYGGGLPSPPYRGGAGGQRSAGPSSAGGPYTTPTLPPLASASPAPSRGAVTPPSPSGSVMSAASGASGFRVLGGPGAAAATAANGARPRPGAGKAPLSSLVGMGAGGGGDEASSPEAMAYYNAQQGLLLAKAGGHRPGSVKKTRPTPGFGTGSPGAGAMPARRT</sequence>
<evidence type="ECO:0000313" key="12">
    <source>
        <dbReference type="Proteomes" id="UP000612055"/>
    </source>
</evidence>
<evidence type="ECO:0000256" key="2">
    <source>
        <dbReference type="ARBA" id="ARBA00022741"/>
    </source>
</evidence>
<dbReference type="PROSITE" id="PS00411">
    <property type="entry name" value="KINESIN_MOTOR_1"/>
    <property type="match status" value="1"/>
</dbReference>
<dbReference type="GO" id="GO:0003777">
    <property type="term" value="F:microtubule motor activity"/>
    <property type="evidence" value="ECO:0007669"/>
    <property type="project" value="InterPro"/>
</dbReference>
<dbReference type="InterPro" id="IPR019821">
    <property type="entry name" value="Kinesin_motor_CS"/>
</dbReference>
<evidence type="ECO:0000256" key="9">
    <source>
        <dbReference type="SAM" id="MobiDB-lite"/>
    </source>
</evidence>
<dbReference type="AlphaFoldDB" id="A0A835YK39"/>
<feature type="region of interest" description="Disordered" evidence="9">
    <location>
        <begin position="718"/>
        <end position="801"/>
    </location>
</feature>
<evidence type="ECO:0000256" key="1">
    <source>
        <dbReference type="ARBA" id="ARBA00022701"/>
    </source>
</evidence>
<evidence type="ECO:0000256" key="7">
    <source>
        <dbReference type="RuleBase" id="RU000394"/>
    </source>
</evidence>
<dbReference type="Pfam" id="PF00225">
    <property type="entry name" value="Kinesin"/>
    <property type="match status" value="1"/>
</dbReference>
<evidence type="ECO:0000256" key="5">
    <source>
        <dbReference type="ARBA" id="ARBA00023175"/>
    </source>
</evidence>
<protein>
    <recommendedName>
        <fullName evidence="7">Kinesin-like protein</fullName>
    </recommendedName>
</protein>
<dbReference type="PANTHER" id="PTHR47968">
    <property type="entry name" value="CENTROMERE PROTEIN E"/>
    <property type="match status" value="1"/>
</dbReference>
<feature type="compositionally biased region" description="Low complexity" evidence="9">
    <location>
        <begin position="463"/>
        <end position="486"/>
    </location>
</feature>
<dbReference type="InterPro" id="IPR036961">
    <property type="entry name" value="Kinesin_motor_dom_sf"/>
</dbReference>
<feature type="domain" description="Kinesin motor" evidence="10">
    <location>
        <begin position="5"/>
        <end position="336"/>
    </location>
</feature>
<feature type="compositionally biased region" description="Low complexity" evidence="9">
    <location>
        <begin position="502"/>
        <end position="526"/>
    </location>
</feature>
<dbReference type="Proteomes" id="UP000612055">
    <property type="component" value="Unassembled WGS sequence"/>
</dbReference>
<dbReference type="OrthoDB" id="3176171at2759"/>
<evidence type="ECO:0000256" key="4">
    <source>
        <dbReference type="ARBA" id="ARBA00023054"/>
    </source>
</evidence>
<dbReference type="GO" id="GO:0005874">
    <property type="term" value="C:microtubule"/>
    <property type="evidence" value="ECO:0007669"/>
    <property type="project" value="UniProtKB-KW"/>
</dbReference>
<evidence type="ECO:0000256" key="6">
    <source>
        <dbReference type="PROSITE-ProRule" id="PRU00283"/>
    </source>
</evidence>
<dbReference type="Pfam" id="PF23735">
    <property type="entry name" value="KIF9"/>
    <property type="match status" value="1"/>
</dbReference>
<name>A0A835YK39_9CHLO</name>
<feature type="binding site" evidence="6">
    <location>
        <begin position="92"/>
        <end position="99"/>
    </location>
    <ligand>
        <name>ATP</name>
        <dbReference type="ChEBI" id="CHEBI:30616"/>
    </ligand>
</feature>
<accession>A0A835YK39</accession>
<comment type="similarity">
    <text evidence="6 7">Belongs to the TRAFAC class myosin-kinesin ATPase superfamily. Kinesin family.</text>
</comment>
<dbReference type="PANTHER" id="PTHR47968:SF36">
    <property type="entry name" value="KINESIN HEAVY CHAIN ISOFORM X1"/>
    <property type="match status" value="1"/>
</dbReference>
<gene>
    <name evidence="11" type="ORF">HYH03_002727</name>
</gene>
<evidence type="ECO:0000313" key="11">
    <source>
        <dbReference type="EMBL" id="KAG2499144.1"/>
    </source>
</evidence>
<feature type="compositionally biased region" description="Gly residues" evidence="9">
    <location>
        <begin position="538"/>
        <end position="554"/>
    </location>
</feature>
<proteinExistence type="inferred from homology"/>
<reference evidence="11" key="1">
    <citation type="journal article" date="2020" name="bioRxiv">
        <title>Comparative genomics of Chlamydomonas.</title>
        <authorList>
            <person name="Craig R.J."/>
            <person name="Hasan A.R."/>
            <person name="Ness R.W."/>
            <person name="Keightley P.D."/>
        </authorList>
    </citation>
    <scope>NUCLEOTIDE SEQUENCE</scope>
    <source>
        <strain evidence="11">CCAP 11/70</strain>
    </source>
</reference>
<keyword evidence="3 6" id="KW-0067">ATP-binding</keyword>
<feature type="coiled-coil region" evidence="8">
    <location>
        <begin position="345"/>
        <end position="372"/>
    </location>
</feature>
<dbReference type="GO" id="GO:0008017">
    <property type="term" value="F:microtubule binding"/>
    <property type="evidence" value="ECO:0007669"/>
    <property type="project" value="InterPro"/>
</dbReference>
<keyword evidence="5 6" id="KW-0505">Motor protein</keyword>
<dbReference type="PROSITE" id="PS50067">
    <property type="entry name" value="KINESIN_MOTOR_2"/>
    <property type="match status" value="1"/>
</dbReference>
<dbReference type="InterPro" id="IPR027640">
    <property type="entry name" value="Kinesin-like_fam"/>
</dbReference>
<feature type="region of interest" description="Disordered" evidence="9">
    <location>
        <begin position="872"/>
        <end position="903"/>
    </location>
</feature>
<dbReference type="GO" id="GO:0007018">
    <property type="term" value="P:microtubule-based movement"/>
    <property type="evidence" value="ECO:0007669"/>
    <property type="project" value="InterPro"/>
</dbReference>
<dbReference type="GO" id="GO:0005524">
    <property type="term" value="F:ATP binding"/>
    <property type="evidence" value="ECO:0007669"/>
    <property type="project" value="UniProtKB-UniRule"/>
</dbReference>
<keyword evidence="4 8" id="KW-0175">Coiled coil</keyword>
<keyword evidence="12" id="KW-1185">Reference proteome</keyword>
<dbReference type="Gene3D" id="3.40.850.10">
    <property type="entry name" value="Kinesin motor domain"/>
    <property type="match status" value="1"/>
</dbReference>
<feature type="coiled-coil region" evidence="8">
    <location>
        <begin position="620"/>
        <end position="690"/>
    </location>
</feature>
<evidence type="ECO:0000259" key="10">
    <source>
        <dbReference type="PROSITE" id="PS50067"/>
    </source>
</evidence>
<feature type="compositionally biased region" description="Gly residues" evidence="9">
    <location>
        <begin position="724"/>
        <end position="745"/>
    </location>
</feature>
<dbReference type="SMART" id="SM00129">
    <property type="entry name" value="KISc"/>
    <property type="match status" value="1"/>
</dbReference>
<feature type="compositionally biased region" description="Pro residues" evidence="9">
    <location>
        <begin position="453"/>
        <end position="462"/>
    </location>
</feature>
<keyword evidence="2 6" id="KW-0547">Nucleotide-binding</keyword>
<evidence type="ECO:0000256" key="8">
    <source>
        <dbReference type="SAM" id="Coils"/>
    </source>
</evidence>